<dbReference type="EMBL" id="NBIV01000335">
    <property type="protein sequence ID" value="PXF40252.1"/>
    <property type="molecule type" value="Genomic_DNA"/>
</dbReference>
<proteinExistence type="predicted"/>
<sequence>MKWVLSFSGTHSHTLQPVSQELCEDKYNVVLGSIIKRVKTWKREQKLEDTSWCWDVLTRSLIPVQQRNNLNVVSNRLSCTGKNAGLVSYSEVQTKSEKGLTLLGPRAGIEEPHFLKEDEVDLVREPRERPPVEEFVTDDQNPFPNLFHGHDENAAAAMRMIENLEGSRKDDDAVAMVDTHRLCSEAQQSFISQVGENAA</sequence>
<dbReference type="Proteomes" id="UP000247409">
    <property type="component" value="Unassembled WGS sequence"/>
</dbReference>
<organism evidence="1 2">
    <name type="scientific">Gracilariopsis chorda</name>
    <dbReference type="NCBI Taxonomy" id="448386"/>
    <lineage>
        <taxon>Eukaryota</taxon>
        <taxon>Rhodophyta</taxon>
        <taxon>Florideophyceae</taxon>
        <taxon>Rhodymeniophycidae</taxon>
        <taxon>Gracilariales</taxon>
        <taxon>Gracilariaceae</taxon>
        <taxon>Gracilariopsis</taxon>
    </lineage>
</organism>
<keyword evidence="2" id="KW-1185">Reference proteome</keyword>
<dbReference type="AlphaFoldDB" id="A0A2V3IDX3"/>
<protein>
    <submittedName>
        <fullName evidence="1">Uncharacterized protein</fullName>
    </submittedName>
</protein>
<evidence type="ECO:0000313" key="1">
    <source>
        <dbReference type="EMBL" id="PXF40252.1"/>
    </source>
</evidence>
<gene>
    <name evidence="1" type="ORF">BWQ96_10039</name>
</gene>
<comment type="caution">
    <text evidence="1">The sequence shown here is derived from an EMBL/GenBank/DDBJ whole genome shotgun (WGS) entry which is preliminary data.</text>
</comment>
<accession>A0A2V3IDX3</accession>
<evidence type="ECO:0000313" key="2">
    <source>
        <dbReference type="Proteomes" id="UP000247409"/>
    </source>
</evidence>
<reference evidence="1 2" key="1">
    <citation type="journal article" date="2018" name="Mol. Biol. Evol.">
        <title>Analysis of the draft genome of the red seaweed Gracilariopsis chorda provides insights into genome size evolution in Rhodophyta.</title>
        <authorList>
            <person name="Lee J."/>
            <person name="Yang E.C."/>
            <person name="Graf L."/>
            <person name="Yang J.H."/>
            <person name="Qiu H."/>
            <person name="Zel Zion U."/>
            <person name="Chan C.X."/>
            <person name="Stephens T.G."/>
            <person name="Weber A.P.M."/>
            <person name="Boo G.H."/>
            <person name="Boo S.M."/>
            <person name="Kim K.M."/>
            <person name="Shin Y."/>
            <person name="Jung M."/>
            <person name="Lee S.J."/>
            <person name="Yim H.S."/>
            <person name="Lee J.H."/>
            <person name="Bhattacharya D."/>
            <person name="Yoon H.S."/>
        </authorList>
    </citation>
    <scope>NUCLEOTIDE SEQUENCE [LARGE SCALE GENOMIC DNA]</scope>
    <source>
        <strain evidence="1 2">SKKU-2015</strain>
        <tissue evidence="1">Whole body</tissue>
    </source>
</reference>
<name>A0A2V3IDX3_9FLOR</name>